<dbReference type="Gene3D" id="2.60.120.260">
    <property type="entry name" value="Galactose-binding domain-like"/>
    <property type="match status" value="1"/>
</dbReference>
<keyword evidence="4" id="KW-1185">Reference proteome</keyword>
<feature type="chain" id="PRO_5035452559" evidence="1">
    <location>
        <begin position="20"/>
        <end position="323"/>
    </location>
</feature>
<dbReference type="PANTHER" id="PTHR46549:SF1">
    <property type="entry name" value="MACPF DOMAIN-CONTAINING PROTEIN"/>
    <property type="match status" value="1"/>
</dbReference>
<organism evidence="3 4">
    <name type="scientific">Branchiostoma lanceolatum</name>
    <name type="common">Common lancelet</name>
    <name type="synonym">Amphioxus lanceolatum</name>
    <dbReference type="NCBI Taxonomy" id="7740"/>
    <lineage>
        <taxon>Eukaryota</taxon>
        <taxon>Metazoa</taxon>
        <taxon>Chordata</taxon>
        <taxon>Cephalochordata</taxon>
        <taxon>Leptocardii</taxon>
        <taxon>Amphioxiformes</taxon>
        <taxon>Branchiostomatidae</taxon>
        <taxon>Branchiostoma</taxon>
    </lineage>
</organism>
<evidence type="ECO:0000259" key="2">
    <source>
        <dbReference type="PROSITE" id="PS50022"/>
    </source>
</evidence>
<evidence type="ECO:0000313" key="4">
    <source>
        <dbReference type="Proteomes" id="UP000838412"/>
    </source>
</evidence>
<dbReference type="InterPro" id="IPR000421">
    <property type="entry name" value="FA58C"/>
</dbReference>
<dbReference type="SUPFAM" id="SSF49785">
    <property type="entry name" value="Galactose-binding domain-like"/>
    <property type="match status" value="1"/>
</dbReference>
<dbReference type="InterPro" id="IPR008979">
    <property type="entry name" value="Galactose-bd-like_sf"/>
</dbReference>
<dbReference type="PANTHER" id="PTHR46549">
    <property type="entry name" value="MACPF DOMAIN-CONTAINING PROTEIN"/>
    <property type="match status" value="1"/>
</dbReference>
<name>A0A8K0EX20_BRALA</name>
<evidence type="ECO:0000256" key="1">
    <source>
        <dbReference type="SAM" id="SignalP"/>
    </source>
</evidence>
<keyword evidence="1" id="KW-0732">Signal</keyword>
<evidence type="ECO:0000313" key="3">
    <source>
        <dbReference type="EMBL" id="CAH1266355.1"/>
    </source>
</evidence>
<reference evidence="3" key="1">
    <citation type="submission" date="2022-01" db="EMBL/GenBank/DDBJ databases">
        <authorList>
            <person name="Braso-Vives M."/>
        </authorList>
    </citation>
    <scope>NUCLEOTIDE SEQUENCE</scope>
</reference>
<proteinExistence type="predicted"/>
<dbReference type="AlphaFoldDB" id="A0A8K0EX20"/>
<dbReference type="Proteomes" id="UP000838412">
    <property type="component" value="Chromosome 5"/>
</dbReference>
<feature type="domain" description="F5/8 type C" evidence="2">
    <location>
        <begin position="57"/>
        <end position="208"/>
    </location>
</feature>
<feature type="signal peptide" evidence="1">
    <location>
        <begin position="1"/>
        <end position="19"/>
    </location>
</feature>
<sequence length="323" mass="37260">MNIRVLVTVGLLVLTPTEGGKTEFCRNNPKSLSCQLAEADPDRAYSLYEEYQWAFQSDEPEVAKGVWLTQNPSWVLHATGRHGRKGAAEALDGDTRTYWNPWGVRRHYNNWYLILDLTTPHTLTGIAVNNCGDITHDIAAFRLQNSQAGNGSPYNWEDVKSVDTVQIDTNRRQEFGGFQGTARYWRFLVTRTPKGFQPWLRELNLFGISSANLRQKRAPSRSFVIHSACNIRRQWRGLNTLNLHNMEAFSLQAYNREKYQGYNHVECIESDPVINCDGKCETKTSKINFVRIYYANGNYRVRTEWFPYRVPTGCELEVKTYLK</sequence>
<protein>
    <submittedName>
        <fullName evidence="3">Hypp3341 protein</fullName>
    </submittedName>
</protein>
<gene>
    <name evidence="3" type="primary">Hypp3341</name>
    <name evidence="3" type="ORF">BLAG_LOCUS19964</name>
</gene>
<dbReference type="Pfam" id="PF00754">
    <property type="entry name" value="F5_F8_type_C"/>
    <property type="match status" value="1"/>
</dbReference>
<dbReference type="PROSITE" id="PS50022">
    <property type="entry name" value="FA58C_3"/>
    <property type="match status" value="1"/>
</dbReference>
<dbReference type="EMBL" id="OV696690">
    <property type="protein sequence ID" value="CAH1266355.1"/>
    <property type="molecule type" value="Genomic_DNA"/>
</dbReference>
<dbReference type="OrthoDB" id="10062607at2759"/>
<accession>A0A8K0EX20</accession>